<protein>
    <submittedName>
        <fullName evidence="2">Ketosteroid isomerase</fullName>
    </submittedName>
</protein>
<evidence type="ECO:0000313" key="3">
    <source>
        <dbReference type="Proteomes" id="UP000239434"/>
    </source>
</evidence>
<dbReference type="GO" id="GO:0016853">
    <property type="term" value="F:isomerase activity"/>
    <property type="evidence" value="ECO:0007669"/>
    <property type="project" value="UniProtKB-KW"/>
</dbReference>
<evidence type="ECO:0000259" key="1">
    <source>
        <dbReference type="Pfam" id="PF12680"/>
    </source>
</evidence>
<gene>
    <name evidence="2" type="ORF">C5748_05830</name>
</gene>
<dbReference type="Gene3D" id="3.10.450.50">
    <property type="match status" value="1"/>
</dbReference>
<proteinExistence type="predicted"/>
<dbReference type="Proteomes" id="UP000239434">
    <property type="component" value="Unassembled WGS sequence"/>
</dbReference>
<dbReference type="InterPro" id="IPR037401">
    <property type="entry name" value="SnoaL-like"/>
</dbReference>
<keyword evidence="2" id="KW-0413">Isomerase</keyword>
<evidence type="ECO:0000313" key="2">
    <source>
        <dbReference type="EMBL" id="PRD44892.1"/>
    </source>
</evidence>
<reference evidence="2 3" key="1">
    <citation type="submission" date="2018-02" db="EMBL/GenBank/DDBJ databases">
        <title>The draft genome of Phyllobacterium sp. 1N-3.</title>
        <authorList>
            <person name="Liu L."/>
            <person name="Li L."/>
            <person name="Zhang X."/>
            <person name="Wang T."/>
            <person name="Liang L."/>
        </authorList>
    </citation>
    <scope>NUCLEOTIDE SEQUENCE [LARGE SCALE GENOMIC DNA]</scope>
    <source>
        <strain evidence="2 3">1N-3</strain>
    </source>
</reference>
<comment type="caution">
    <text evidence="2">The sequence shown here is derived from an EMBL/GenBank/DDBJ whole genome shotgun (WGS) entry which is preliminary data.</text>
</comment>
<dbReference type="EMBL" id="PVBR01000003">
    <property type="protein sequence ID" value="PRD44892.1"/>
    <property type="molecule type" value="Genomic_DNA"/>
</dbReference>
<dbReference type="SUPFAM" id="SSF54427">
    <property type="entry name" value="NTF2-like"/>
    <property type="match status" value="1"/>
</dbReference>
<name>A0A2S9IWI9_9HYPH</name>
<dbReference type="AlphaFoldDB" id="A0A2S9IWI9"/>
<feature type="domain" description="SnoaL-like" evidence="1">
    <location>
        <begin position="9"/>
        <end position="102"/>
    </location>
</feature>
<dbReference type="InterPro" id="IPR032710">
    <property type="entry name" value="NTF2-like_dom_sf"/>
</dbReference>
<accession>A0A2S9IWI9</accession>
<keyword evidence="3" id="KW-1185">Reference proteome</keyword>
<dbReference type="Pfam" id="PF12680">
    <property type="entry name" value="SnoaL_2"/>
    <property type="match status" value="1"/>
</dbReference>
<organism evidence="2 3">
    <name type="scientific">Phyllobacterium phragmitis</name>
    <dbReference type="NCBI Taxonomy" id="2670329"/>
    <lineage>
        <taxon>Bacteria</taxon>
        <taxon>Pseudomonadati</taxon>
        <taxon>Pseudomonadota</taxon>
        <taxon>Alphaproteobacteria</taxon>
        <taxon>Hyphomicrobiales</taxon>
        <taxon>Phyllobacteriaceae</taxon>
        <taxon>Phyllobacterium</taxon>
    </lineage>
</organism>
<sequence length="131" mass="15177">MMADPIVVARRSYRAYADNDRAAIEAVIGDDFYFTSPLDNRIDRRTYFERCWPNSEMISDFRFIRLVQHEDQVFVTYEGKTNAGRRFRNTEILTVRDGKIIEAEVYFGWSIPHEAQVGGFIDPSKPGESVS</sequence>